<name>A0ABR2L7C7_9EUKA</name>
<dbReference type="InterPro" id="IPR012337">
    <property type="entry name" value="RNaseH-like_sf"/>
</dbReference>
<dbReference type="Proteomes" id="UP001470230">
    <property type="component" value="Unassembled WGS sequence"/>
</dbReference>
<dbReference type="PANTHER" id="PTHR13620:SF104">
    <property type="entry name" value="EXONUCLEASE 3'-5' DOMAIN-CONTAINING PROTEIN 2"/>
    <property type="match status" value="1"/>
</dbReference>
<feature type="domain" description="RRM" evidence="5">
    <location>
        <begin position="506"/>
        <end position="600"/>
    </location>
</feature>
<evidence type="ECO:0000256" key="1">
    <source>
        <dbReference type="ARBA" id="ARBA00022722"/>
    </source>
</evidence>
<dbReference type="InterPro" id="IPR051132">
    <property type="entry name" value="3-5_Exonuclease_domain"/>
</dbReference>
<dbReference type="InterPro" id="IPR036397">
    <property type="entry name" value="RNaseH_sf"/>
</dbReference>
<evidence type="ECO:0000313" key="7">
    <source>
        <dbReference type="Proteomes" id="UP001470230"/>
    </source>
</evidence>
<sequence>MSISANDGVITFNAEKDPSISSYETISWKVNEFHDVEFFPNKITRVYLISNQNRDMENILKQLETDDDDDHKNSQDISTIAIDLEWEYGKLCLIQFCANNICVIIRLFTDEDLQNHPELILYGEDDFALLQKNNQILKGFLNTHKFYGKGMHNDKKMLLTYFDSSFSNNFEDIEKTRLSPYNLSRNFNQMTLKFAGEPTASFKVIEMTKSDWSVPELSFRQVLYAAFDTVALFYCYPNFPPIPTSSEINQKQKTKMKQKQEIQDSNQPQKVKQKPNIKYYKTKCSSKNDNDNDNDNENNKKANKKKGPKMNLSVIFKKREKKETFSYLVKNYQGTKNKLILRTLFPNLDFISYFDSNATSYLFISSFSQINDFSNVLNSEKCIFENHQNISIEIKDPDEPLSCEKFVKLSEDVLYLPKVPFHLCNDTDVLFLTNIPISIFSEEKLQELLYCFGFDQIVSRIDDKYQNACIIEPRNAEISKRIRTFLPFVKIDDFLLKVYEYPTFLRTVRMSNIPSNFTEDNLKELFITGDSELDRSDDDYLSKLNQLTLVESTEFILRRIEKDSKTAYVIFKTLQDKKNCTEKFNRFKLKKLIEIKNFENFDLSEIDDDDEFLIIPFSSDVHLRYLRSYELNVYLKDQSNANFDDLYKAFQKFGKILQMNYDKRFSNFHIQYYRKCDAINAYNYVSKKNGSIITLRNERSSENKQSNTNENEKSNTNENENSNTNENKQSNTNENKQSNTNENKQSNTNENKQSNTNENKQSNTNKNEKSNTNENENSNTNENTNENENSNANESKHGISHNNENDDNNNNDCNENILNERRSICAGCFSDADDRLFGQVIIEMHPDGSTVIVRDLPMEIEEPELIKVFSKFGRITNLVFRDLTPMNMLSVVDIFFSSADEAKDVKKSMNKVKVGGTSIHVSIRSREDITDWKMSQRNQWVIFDDCYKTLDDVFSKTIKYGKIIDYNYENDHFLAMFDNQENAKTVIDELGLSYPTYAQFVNETNNSNYLQIVQKPSIPGNPTGPKEAAIVVDPIPDNLTEDYIEKIFCEGNATSADEASSIVLASSLILPPLKDIVKPSSKNSNSDEIECEYPHELFITESVKFKGQKRLVVYSPSNNVTKKLFTLLVNSEFEGKYFKPKRIDVQDLENPPPKKNTKNVFEGHVVTNPVVVIDPLPNGFGDKEIRETINELPNFEMVICQSSIIKGKLRAVLMPKLASQRRIMLKALSLKIVNNENLHVFKYKCDSIPPSI</sequence>
<accession>A0ABR2L7C7</accession>
<proteinExistence type="predicted"/>
<dbReference type="SUPFAM" id="SSF54928">
    <property type="entry name" value="RNA-binding domain, RBD"/>
    <property type="match status" value="3"/>
</dbReference>
<feature type="domain" description="RRM" evidence="5">
    <location>
        <begin position="849"/>
        <end position="926"/>
    </location>
</feature>
<keyword evidence="3" id="KW-0694">RNA-binding</keyword>
<keyword evidence="7" id="KW-1185">Reference proteome</keyword>
<evidence type="ECO:0000256" key="2">
    <source>
        <dbReference type="ARBA" id="ARBA00022801"/>
    </source>
</evidence>
<dbReference type="InterPro" id="IPR012677">
    <property type="entry name" value="Nucleotide-bd_a/b_plait_sf"/>
</dbReference>
<feature type="compositionally biased region" description="Low complexity" evidence="4">
    <location>
        <begin position="716"/>
        <end position="765"/>
    </location>
</feature>
<dbReference type="SMART" id="SM00360">
    <property type="entry name" value="RRM"/>
    <property type="match status" value="3"/>
</dbReference>
<gene>
    <name evidence="6" type="ORF">M9Y10_000959</name>
</gene>
<feature type="region of interest" description="Disordered" evidence="4">
    <location>
        <begin position="246"/>
        <end position="306"/>
    </location>
</feature>
<dbReference type="Pfam" id="PF01612">
    <property type="entry name" value="DNA_pol_A_exo1"/>
    <property type="match status" value="1"/>
</dbReference>
<reference evidence="6 7" key="1">
    <citation type="submission" date="2024-04" db="EMBL/GenBank/DDBJ databases">
        <title>Tritrichomonas musculus Genome.</title>
        <authorList>
            <person name="Alves-Ferreira E."/>
            <person name="Grigg M."/>
            <person name="Lorenzi H."/>
            <person name="Galac M."/>
        </authorList>
    </citation>
    <scope>NUCLEOTIDE SEQUENCE [LARGE SCALE GENOMIC DNA]</scope>
    <source>
        <strain evidence="6 7">EAF2021</strain>
    </source>
</reference>
<comment type="caution">
    <text evidence="6">The sequence shown here is derived from an EMBL/GenBank/DDBJ whole genome shotgun (WGS) entry which is preliminary data.</text>
</comment>
<evidence type="ECO:0000259" key="5">
    <source>
        <dbReference type="PROSITE" id="PS50102"/>
    </source>
</evidence>
<dbReference type="PROSITE" id="PS50102">
    <property type="entry name" value="RRM"/>
    <property type="match status" value="2"/>
</dbReference>
<dbReference type="PANTHER" id="PTHR13620">
    <property type="entry name" value="3-5 EXONUCLEASE"/>
    <property type="match status" value="1"/>
</dbReference>
<dbReference type="InterPro" id="IPR002562">
    <property type="entry name" value="3'-5'_exonuclease_dom"/>
</dbReference>
<dbReference type="SUPFAM" id="SSF53098">
    <property type="entry name" value="Ribonuclease H-like"/>
    <property type="match status" value="1"/>
</dbReference>
<keyword evidence="1" id="KW-0540">Nuclease</keyword>
<evidence type="ECO:0000256" key="3">
    <source>
        <dbReference type="PROSITE-ProRule" id="PRU00176"/>
    </source>
</evidence>
<dbReference type="Gene3D" id="3.30.70.330">
    <property type="match status" value="2"/>
</dbReference>
<dbReference type="CDD" id="cd00590">
    <property type="entry name" value="RRM_SF"/>
    <property type="match status" value="1"/>
</dbReference>
<evidence type="ECO:0000256" key="4">
    <source>
        <dbReference type="SAM" id="MobiDB-lite"/>
    </source>
</evidence>
<keyword evidence="2" id="KW-0378">Hydrolase</keyword>
<evidence type="ECO:0000313" key="6">
    <source>
        <dbReference type="EMBL" id="KAK8898667.1"/>
    </source>
</evidence>
<organism evidence="6 7">
    <name type="scientific">Tritrichomonas musculus</name>
    <dbReference type="NCBI Taxonomy" id="1915356"/>
    <lineage>
        <taxon>Eukaryota</taxon>
        <taxon>Metamonada</taxon>
        <taxon>Parabasalia</taxon>
        <taxon>Tritrichomonadida</taxon>
        <taxon>Tritrichomonadidae</taxon>
        <taxon>Tritrichomonas</taxon>
    </lineage>
</organism>
<feature type="compositionally biased region" description="Low complexity" evidence="4">
    <location>
        <begin position="772"/>
        <end position="793"/>
    </location>
</feature>
<protein>
    <recommendedName>
        <fullName evidence="5">RRM domain-containing protein</fullName>
    </recommendedName>
</protein>
<dbReference type="Gene3D" id="3.30.420.10">
    <property type="entry name" value="Ribonuclease H-like superfamily/Ribonuclease H"/>
    <property type="match status" value="1"/>
</dbReference>
<feature type="region of interest" description="Disordered" evidence="4">
    <location>
        <begin position="696"/>
        <end position="809"/>
    </location>
</feature>
<dbReference type="EMBL" id="JAPFFF010000001">
    <property type="protein sequence ID" value="KAK8898667.1"/>
    <property type="molecule type" value="Genomic_DNA"/>
</dbReference>
<dbReference type="InterPro" id="IPR000504">
    <property type="entry name" value="RRM_dom"/>
</dbReference>
<dbReference type="InterPro" id="IPR035979">
    <property type="entry name" value="RBD_domain_sf"/>
</dbReference>